<protein>
    <submittedName>
        <fullName evidence="1">Uncharacterized protein</fullName>
    </submittedName>
</protein>
<dbReference type="Proteomes" id="UP000827872">
    <property type="component" value="Linkage Group LG07"/>
</dbReference>
<accession>A0ACB8EP60</accession>
<gene>
    <name evidence="1" type="ORF">K3G42_004884</name>
</gene>
<sequence length="115" mass="13333">MTAIISFTHFKAPTQFKEIKSAALIIFKNGDILYKNLANNGRFPIYFMNDLTSKFQEKQQLGKGEELYGSAYVWLHETLRYILEYGAKVNYVQISELTSMSIDIIKKNSLKYVSY</sequence>
<keyword evidence="2" id="KW-1185">Reference proteome</keyword>
<evidence type="ECO:0000313" key="1">
    <source>
        <dbReference type="EMBL" id="KAH7994375.1"/>
    </source>
</evidence>
<name>A0ACB8EP60_9SAUR</name>
<evidence type="ECO:0000313" key="2">
    <source>
        <dbReference type="Proteomes" id="UP000827872"/>
    </source>
</evidence>
<dbReference type="EMBL" id="CM037620">
    <property type="protein sequence ID" value="KAH7994375.1"/>
    <property type="molecule type" value="Genomic_DNA"/>
</dbReference>
<organism evidence="1 2">
    <name type="scientific">Sphaerodactylus townsendi</name>
    <dbReference type="NCBI Taxonomy" id="933632"/>
    <lineage>
        <taxon>Eukaryota</taxon>
        <taxon>Metazoa</taxon>
        <taxon>Chordata</taxon>
        <taxon>Craniata</taxon>
        <taxon>Vertebrata</taxon>
        <taxon>Euteleostomi</taxon>
        <taxon>Lepidosauria</taxon>
        <taxon>Squamata</taxon>
        <taxon>Bifurcata</taxon>
        <taxon>Gekkota</taxon>
        <taxon>Sphaerodactylidae</taxon>
        <taxon>Sphaerodactylus</taxon>
    </lineage>
</organism>
<proteinExistence type="predicted"/>
<reference evidence="1" key="1">
    <citation type="submission" date="2021-08" db="EMBL/GenBank/DDBJ databases">
        <title>The first chromosome-level gecko genome reveals the dynamic sex chromosomes of Neotropical dwarf geckos (Sphaerodactylidae: Sphaerodactylus).</title>
        <authorList>
            <person name="Pinto B.J."/>
            <person name="Keating S.E."/>
            <person name="Gamble T."/>
        </authorList>
    </citation>
    <scope>NUCLEOTIDE SEQUENCE</scope>
    <source>
        <strain evidence="1">TG3544</strain>
    </source>
</reference>
<comment type="caution">
    <text evidence="1">The sequence shown here is derived from an EMBL/GenBank/DDBJ whole genome shotgun (WGS) entry which is preliminary data.</text>
</comment>